<evidence type="ECO:0000256" key="2">
    <source>
        <dbReference type="SAM" id="MobiDB-lite"/>
    </source>
</evidence>
<evidence type="ECO:0000313" key="3">
    <source>
        <dbReference type="EMBL" id="KOO23989.1"/>
    </source>
</evidence>
<name>A0A0M0JBQ1_9EUKA</name>
<comment type="caution">
    <text evidence="3">The sequence shown here is derived from an EMBL/GenBank/DDBJ whole genome shotgun (WGS) entry which is preliminary data.</text>
</comment>
<feature type="region of interest" description="Disordered" evidence="2">
    <location>
        <begin position="107"/>
        <end position="126"/>
    </location>
</feature>
<accession>A0A0M0JBQ1</accession>
<protein>
    <submittedName>
        <fullName evidence="3">Vacuolar protein 8</fullName>
    </submittedName>
</protein>
<dbReference type="SUPFAM" id="SSF48371">
    <property type="entry name" value="ARM repeat"/>
    <property type="match status" value="6"/>
</dbReference>
<organism evidence="3 4">
    <name type="scientific">Chrysochromulina tobinii</name>
    <dbReference type="NCBI Taxonomy" id="1460289"/>
    <lineage>
        <taxon>Eukaryota</taxon>
        <taxon>Haptista</taxon>
        <taxon>Haptophyta</taxon>
        <taxon>Prymnesiophyceae</taxon>
        <taxon>Prymnesiales</taxon>
        <taxon>Chrysochromulinaceae</taxon>
        <taxon>Chrysochromulina</taxon>
    </lineage>
</organism>
<dbReference type="InterPro" id="IPR000225">
    <property type="entry name" value="Armadillo"/>
</dbReference>
<reference evidence="4" key="1">
    <citation type="journal article" date="2015" name="PLoS Genet.">
        <title>Genome Sequence and Transcriptome Analyses of Chrysochromulina tobin: Metabolic Tools for Enhanced Algal Fitness in the Prominent Order Prymnesiales (Haptophyceae).</title>
        <authorList>
            <person name="Hovde B.T."/>
            <person name="Deodato C.R."/>
            <person name="Hunsperger H.M."/>
            <person name="Ryken S.A."/>
            <person name="Yost W."/>
            <person name="Jha R.K."/>
            <person name="Patterson J."/>
            <person name="Monnat R.J. Jr."/>
            <person name="Barlow S.B."/>
            <person name="Starkenburg S.R."/>
            <person name="Cattolico R.A."/>
        </authorList>
    </citation>
    <scope>NUCLEOTIDE SEQUENCE</scope>
    <source>
        <strain evidence="4">CCMP291</strain>
    </source>
</reference>
<feature type="region of interest" description="Disordered" evidence="2">
    <location>
        <begin position="1971"/>
        <end position="2003"/>
    </location>
</feature>
<evidence type="ECO:0000256" key="1">
    <source>
        <dbReference type="PROSITE-ProRule" id="PRU00259"/>
    </source>
</evidence>
<dbReference type="Proteomes" id="UP000037460">
    <property type="component" value="Unassembled WGS sequence"/>
</dbReference>
<dbReference type="PANTHER" id="PTHR23315:SF7">
    <property type="entry name" value="U-BOX DOMAIN-CONTAINING PROTEIN 4"/>
    <property type="match status" value="1"/>
</dbReference>
<dbReference type="SMART" id="SM00185">
    <property type="entry name" value="ARM"/>
    <property type="match status" value="22"/>
</dbReference>
<gene>
    <name evidence="3" type="ORF">Ctob_007448</name>
</gene>
<dbReference type="InterPro" id="IPR016024">
    <property type="entry name" value="ARM-type_fold"/>
</dbReference>
<dbReference type="InterPro" id="IPR011989">
    <property type="entry name" value="ARM-like"/>
</dbReference>
<feature type="repeat" description="ARM" evidence="1">
    <location>
        <begin position="1346"/>
        <end position="1388"/>
    </location>
</feature>
<feature type="repeat" description="ARM" evidence="1">
    <location>
        <begin position="305"/>
        <end position="347"/>
    </location>
</feature>
<dbReference type="Gene3D" id="1.25.10.10">
    <property type="entry name" value="Leucine-rich Repeat Variant"/>
    <property type="match status" value="11"/>
</dbReference>
<evidence type="ECO:0000313" key="4">
    <source>
        <dbReference type="Proteomes" id="UP000037460"/>
    </source>
</evidence>
<sequence length="2068" mass="215409">MQKGLRPRLSKPKATNGVPMDFTSLSRAASLGEIAPNFERIFPVVPPSGNSQSLMPDDARTVEPLIYLLVPLIEAVASSKFNKRLGTLTLTILLNVAELVLTGYQQQQQHPEQHKGSRWQRGTTDTDGARRSLLDVAGEALVRPVSERAPRHDTIGERALTLGERALQQDTLMRRAKIVVRAMVETSRTEEREGPLLELHRLVERNKNLAEAVVTEGGILPMVEVASRGSMKAKEQAVAVLRRMASLSAEHRAAVSRAGGLAPIVKVIVGGTTAATPQLRSEACTALAWLSKGQPANQSAIADAGTIPALVKLLTSQHDGEPLAAASALCALSAGHEKNCALVVSHGGIALLASLLMPHVFAATRVLPTATNEQALDALHTILLGERGGGQVHVEPEAATAATKALRTVVATLPDQDGSFHAELLTSLLGVVQDAKGTVAQCSLIALLVLLLETDARDVVQADAVGLCVEKLGDASSVSTIVLAAGTILRRLLLTSQGRDAILKHIHKLVGQLKSTNLAALEHALALLDHLASESDGREAINQTGGAKSLVWLATPQAIGPIPPKLHAIATRILCGLAKDASALPSLVGAGAVQPLVSVLRDGAEDDRELAAAALVQLTSVRGGAPAAADAGIVPLLVSQLVDEETDRVWRARAMQTMFNVAHVAESLKSVTSEPRAVAACVQTMECSTDCREQAATVLATLSEAGRQSEIIAVGGVEALLELLRSGSTSALYCSTRALSSVANDASSHAALGADLNVFLELAETDGQQGQSMALAILHKLCNSYDSRVQSLLASSFSLMRWLLDEMVSHELVRQQAAISSLLELCGRPEGLCSLVDCGSVGSLVAAARSGTPRARRDATLLLARLATKPHTASLAAAGGTEVFLAAVTASSTEADLLMPAAMVLKELVTVPAGYTTILNSGVESLVELLASRAGEDIKGHVLGILQYLSATSDGRRILGRLGAPLPLVRLAVGSDPAVRAAAVCILCDLAKESTAFSNLIEAGAIAVIARQLRSAVVDEQEAATAALAQLSGAGGQEAAVRDGALEPLLSLLQGGSVRAQKHAMQTLFHVAQCVQTKSALASQAAAVAPCIQALQQSSDAEVREQAAVVLTCVADGGWRADIILGGGLAPLVELLKCDAASARAKAARAIASLATDPRSHAGLQAALARLVELAGVSGEAQEPSQLTLRRLSAGHNSEVRAALAQSDEATMLLCQQLLTGSEEDQQAAVLSLLNLIDRPEALATLVQGGGVPPLVALATVPDPPPRADGRIDRTERKKKEDVLQLLASVATATHADAVARQGATEVLLEAVQYRLSSRALVEAAAASLARLVITPTGRTAVLNGGDVTAVVELLNSRYGDVPQHALEMMRSLAEQSDGRVAVSASGGIAPIVRVSMGKEPLSKRLASNILCDLAKETEALPLLVRDGAVTPLVAQLREGGAAEQEPAVEALAQLVAVERGAFLATSEGILAPLVNLLLDSGVRAQGLAMQALHHLALLAETKSAVASEPNVVCACVERLQRSSDMVIREQSAAVLACMSDEGRRADIVLVGGVEALVELLRSGDGSAQAQAARAICSVADDPSSHTAASLGVAAIIDVARGDGIARTDATATLHKLAGGTNARALASIAQSDAAIRILLRHLSGSRTEQLIAVRSLRQLSTQQPALRTIVEGNGVPSIVALANSYEPGDVQREDFCLILSRLAVPPHTEAVASSGAVEILVDALMCGGPELVRTATTALARLVWAHTGFEAILQDGVAACVGVLHRTDLGVQAQALEILHCLASAGEDGRAAIGKANGAAQLVALATRPDGDPTGKMTATRILCELAKELTVLPSLIKANAAVPLVVAVRDGSADLQEAAVAALRLLTGGERDLAATKLQAISRGGRHRTWTNALTLASVDNAAEQAVTAGVVAPLVRMLQYHEGPVARAHAMHALHNLARAGTARQAIASDPEIIRACVGVIKRSTDPVAEDLHTPRSSPVKSPKAKSPHSMGRSVRGARQAYAQGATEEGVEELRELRRRLWTQPTSLAEEAAGTLRCVSDAGRRGDVIAQGRRRSTRRSLLEGR</sequence>
<dbReference type="PROSITE" id="PS50176">
    <property type="entry name" value="ARM_REPEAT"/>
    <property type="match status" value="2"/>
</dbReference>
<dbReference type="EMBL" id="JWZX01003137">
    <property type="protein sequence ID" value="KOO23989.1"/>
    <property type="molecule type" value="Genomic_DNA"/>
</dbReference>
<proteinExistence type="predicted"/>
<dbReference type="PANTHER" id="PTHR23315">
    <property type="entry name" value="U BOX DOMAIN-CONTAINING"/>
    <property type="match status" value="1"/>
</dbReference>
<keyword evidence="4" id="KW-1185">Reference proteome</keyword>